<proteinExistence type="inferred from homology"/>
<evidence type="ECO:0000256" key="4">
    <source>
        <dbReference type="ARBA" id="ARBA00022989"/>
    </source>
</evidence>
<feature type="transmembrane region" description="Helical" evidence="8">
    <location>
        <begin position="237"/>
        <end position="261"/>
    </location>
</feature>
<evidence type="ECO:0000256" key="6">
    <source>
        <dbReference type="ARBA" id="ARBA00023170"/>
    </source>
</evidence>
<feature type="transmembrane region" description="Helical" evidence="8">
    <location>
        <begin position="281"/>
        <end position="301"/>
    </location>
</feature>
<keyword evidence="3 8" id="KW-0812">Transmembrane</keyword>
<keyword evidence="7 8" id="KW-0807">Transducer</keyword>
<name>A0A8K0KNV7_LADFU</name>
<evidence type="ECO:0000256" key="7">
    <source>
        <dbReference type="ARBA" id="ARBA00023224"/>
    </source>
</evidence>
<feature type="transmembrane region" description="Helical" evidence="8">
    <location>
        <begin position="352"/>
        <end position="372"/>
    </location>
</feature>
<evidence type="ECO:0000256" key="8">
    <source>
        <dbReference type="RuleBase" id="RU363108"/>
    </source>
</evidence>
<dbReference type="GO" id="GO:0030424">
    <property type="term" value="C:axon"/>
    <property type="evidence" value="ECO:0007669"/>
    <property type="project" value="TreeGrafter"/>
</dbReference>
<dbReference type="PANTHER" id="PTHR21143:SF121">
    <property type="entry name" value="GUSTATORY AND ODORANT RECEPTOR 21A"/>
    <property type="match status" value="1"/>
</dbReference>
<feature type="transmembrane region" description="Helical" evidence="8">
    <location>
        <begin position="131"/>
        <end position="148"/>
    </location>
</feature>
<dbReference type="EMBL" id="KZ309129">
    <property type="protein sequence ID" value="KAG8237176.1"/>
    <property type="molecule type" value="Genomic_DNA"/>
</dbReference>
<keyword evidence="4 8" id="KW-1133">Transmembrane helix</keyword>
<evidence type="ECO:0000313" key="9">
    <source>
        <dbReference type="EMBL" id="KAG8237176.1"/>
    </source>
</evidence>
<evidence type="ECO:0000256" key="1">
    <source>
        <dbReference type="ARBA" id="ARBA00004651"/>
    </source>
</evidence>
<comment type="caution">
    <text evidence="9">The sequence shown here is derived from an EMBL/GenBank/DDBJ whole genome shotgun (WGS) entry which is preliminary data.</text>
</comment>
<dbReference type="GO" id="GO:0050909">
    <property type="term" value="P:sensory perception of taste"/>
    <property type="evidence" value="ECO:0007669"/>
    <property type="project" value="InterPro"/>
</dbReference>
<evidence type="ECO:0000256" key="5">
    <source>
        <dbReference type="ARBA" id="ARBA00023136"/>
    </source>
</evidence>
<dbReference type="AlphaFoldDB" id="A0A8K0KNV7"/>
<keyword evidence="10" id="KW-1185">Reference proteome</keyword>
<evidence type="ECO:0000256" key="3">
    <source>
        <dbReference type="ARBA" id="ARBA00022692"/>
    </source>
</evidence>
<organism evidence="9 10">
    <name type="scientific">Ladona fulva</name>
    <name type="common">Scarce chaser dragonfly</name>
    <name type="synonym">Libellula fulva</name>
    <dbReference type="NCBI Taxonomy" id="123851"/>
    <lineage>
        <taxon>Eukaryota</taxon>
        <taxon>Metazoa</taxon>
        <taxon>Ecdysozoa</taxon>
        <taxon>Arthropoda</taxon>
        <taxon>Hexapoda</taxon>
        <taxon>Insecta</taxon>
        <taxon>Pterygota</taxon>
        <taxon>Palaeoptera</taxon>
        <taxon>Odonata</taxon>
        <taxon>Epiprocta</taxon>
        <taxon>Anisoptera</taxon>
        <taxon>Libelluloidea</taxon>
        <taxon>Libellulidae</taxon>
        <taxon>Ladona</taxon>
    </lineage>
</organism>
<keyword evidence="2 8" id="KW-1003">Cell membrane</keyword>
<dbReference type="GO" id="GO:0005886">
    <property type="term" value="C:plasma membrane"/>
    <property type="evidence" value="ECO:0007669"/>
    <property type="project" value="UniProtKB-SubCell"/>
</dbReference>
<dbReference type="GO" id="GO:0030425">
    <property type="term" value="C:dendrite"/>
    <property type="evidence" value="ECO:0007669"/>
    <property type="project" value="TreeGrafter"/>
</dbReference>
<comment type="similarity">
    <text evidence="8">Belongs to the insect chemoreceptor superfamily. Gustatory receptor (GR) family.</text>
</comment>
<feature type="transmembrane region" description="Helical" evidence="8">
    <location>
        <begin position="6"/>
        <end position="28"/>
    </location>
</feature>
<comment type="subcellular location">
    <subcellularLocation>
        <location evidence="1 8">Cell membrane</location>
        <topology evidence="1 8">Multi-pass membrane protein</topology>
    </subcellularLocation>
</comment>
<keyword evidence="5 8" id="KW-0472">Membrane</keyword>
<reference evidence="9" key="2">
    <citation type="submission" date="2017-10" db="EMBL/GenBank/DDBJ databases">
        <title>Ladona fulva Genome sequencing and assembly.</title>
        <authorList>
            <person name="Murali S."/>
            <person name="Richards S."/>
            <person name="Bandaranaike D."/>
            <person name="Bellair M."/>
            <person name="Blankenburg K."/>
            <person name="Chao H."/>
            <person name="Dinh H."/>
            <person name="Doddapaneni H."/>
            <person name="Dugan-Rocha S."/>
            <person name="Elkadiri S."/>
            <person name="Gnanaolivu R."/>
            <person name="Hernandez B."/>
            <person name="Skinner E."/>
            <person name="Javaid M."/>
            <person name="Lee S."/>
            <person name="Li M."/>
            <person name="Ming W."/>
            <person name="Munidasa M."/>
            <person name="Muniz J."/>
            <person name="Nguyen L."/>
            <person name="Hughes D."/>
            <person name="Osuji N."/>
            <person name="Pu L.-L."/>
            <person name="Puazo M."/>
            <person name="Qu C."/>
            <person name="Quiroz J."/>
            <person name="Raj R."/>
            <person name="Weissenberger G."/>
            <person name="Xin Y."/>
            <person name="Zou X."/>
            <person name="Han Y."/>
            <person name="Worley K."/>
            <person name="Muzny D."/>
            <person name="Gibbs R."/>
        </authorList>
    </citation>
    <scope>NUCLEOTIDE SEQUENCE</scope>
    <source>
        <strain evidence="9">Sampled in the wild</strain>
    </source>
</reference>
<dbReference type="Pfam" id="PF08395">
    <property type="entry name" value="7tm_7"/>
    <property type="match status" value="1"/>
</dbReference>
<gene>
    <name evidence="9" type="primary">Gr4</name>
    <name evidence="9" type="ORF">J437_LFUL019827</name>
</gene>
<dbReference type="Proteomes" id="UP000792457">
    <property type="component" value="Unassembled WGS sequence"/>
</dbReference>
<protein>
    <recommendedName>
        <fullName evidence="8">Gustatory receptor</fullName>
    </recommendedName>
</protein>
<feature type="transmembrane region" description="Helical" evidence="8">
    <location>
        <begin position="76"/>
        <end position="95"/>
    </location>
</feature>
<evidence type="ECO:0000313" key="10">
    <source>
        <dbReference type="Proteomes" id="UP000792457"/>
    </source>
</evidence>
<comment type="function">
    <text evidence="8">Gustatory receptor which mediates acceptance or avoidance behavior, depending on its substrates.</text>
</comment>
<dbReference type="InterPro" id="IPR013604">
    <property type="entry name" value="7TM_chemorcpt"/>
</dbReference>
<dbReference type="GO" id="GO:0043025">
    <property type="term" value="C:neuronal cell body"/>
    <property type="evidence" value="ECO:0007669"/>
    <property type="project" value="TreeGrafter"/>
</dbReference>
<feature type="transmembrane region" description="Helical" evidence="8">
    <location>
        <begin position="40"/>
        <end position="64"/>
    </location>
</feature>
<dbReference type="PANTHER" id="PTHR21143">
    <property type="entry name" value="INVERTEBRATE GUSTATORY RECEPTOR"/>
    <property type="match status" value="1"/>
</dbReference>
<accession>A0A8K0KNV7</accession>
<dbReference type="GO" id="GO:0007165">
    <property type="term" value="P:signal transduction"/>
    <property type="evidence" value="ECO:0007669"/>
    <property type="project" value="UniProtKB-KW"/>
</dbReference>
<sequence length="376" mass="43158">MSKEDLLWALSPMFTINALTGIPVNRYASPRSKIIAACNFFGYTVLFCFSSSVAFCTAIAAKFYDINMDLAMVVNFFWSAIILFSTSLSGYAHLLRNKQVTDMFLGLSQLQEHSAGIFAVKRIRTLVKIQSVMLIVNTVNLIALAFVSENAKEHYSFFSLHIPLLLFWTTVHLEQEWQFYNVLFLLLGCVRRMNENIRTLLKMETSNPRKEYFTRHLPRLKSILLDSHSIYRSAERIYGVPNVVVGLETLLSLSFLLYSIFDPRIIEYGTKWNVASMCSSLFWMLSGFIIEAFVISANYQLMKEVERTEKLVIDAMLKVEDYPVRRELRLFALQLLHTPFRSSACGFFPLELTLFTSMTATVVTYLVILVQFKGSE</sequence>
<keyword evidence="6 8" id="KW-0675">Receptor</keyword>
<reference evidence="9" key="1">
    <citation type="submission" date="2013-04" db="EMBL/GenBank/DDBJ databases">
        <authorList>
            <person name="Qu J."/>
            <person name="Murali S.C."/>
            <person name="Bandaranaike D."/>
            <person name="Bellair M."/>
            <person name="Blankenburg K."/>
            <person name="Chao H."/>
            <person name="Dinh H."/>
            <person name="Doddapaneni H."/>
            <person name="Downs B."/>
            <person name="Dugan-Rocha S."/>
            <person name="Elkadiri S."/>
            <person name="Gnanaolivu R.D."/>
            <person name="Hernandez B."/>
            <person name="Javaid M."/>
            <person name="Jayaseelan J.C."/>
            <person name="Lee S."/>
            <person name="Li M."/>
            <person name="Ming W."/>
            <person name="Munidasa M."/>
            <person name="Muniz J."/>
            <person name="Nguyen L."/>
            <person name="Ongeri F."/>
            <person name="Osuji N."/>
            <person name="Pu L.-L."/>
            <person name="Puazo M."/>
            <person name="Qu C."/>
            <person name="Quiroz J."/>
            <person name="Raj R."/>
            <person name="Weissenberger G."/>
            <person name="Xin Y."/>
            <person name="Zou X."/>
            <person name="Han Y."/>
            <person name="Richards S."/>
            <person name="Worley K."/>
            <person name="Muzny D."/>
            <person name="Gibbs R."/>
        </authorList>
    </citation>
    <scope>NUCLEOTIDE SEQUENCE</scope>
    <source>
        <strain evidence="9">Sampled in the wild</strain>
    </source>
</reference>
<evidence type="ECO:0000256" key="2">
    <source>
        <dbReference type="ARBA" id="ARBA00022475"/>
    </source>
</evidence>
<dbReference type="OrthoDB" id="6366728at2759"/>